<dbReference type="OrthoDB" id="6064642at2"/>
<evidence type="ECO:0000259" key="8">
    <source>
        <dbReference type="Pfam" id="PF01757"/>
    </source>
</evidence>
<dbReference type="InterPro" id="IPR002656">
    <property type="entry name" value="Acyl_transf_3_dom"/>
</dbReference>
<evidence type="ECO:0000256" key="5">
    <source>
        <dbReference type="ARBA" id="ARBA00022989"/>
    </source>
</evidence>
<comment type="similarity">
    <text evidence="2">Belongs to the acyltransferase 3 family.</text>
</comment>
<accession>A0A4Y9ESD3</accession>
<keyword evidence="5 7" id="KW-1133">Transmembrane helix</keyword>
<evidence type="ECO:0000256" key="4">
    <source>
        <dbReference type="ARBA" id="ARBA00022692"/>
    </source>
</evidence>
<dbReference type="RefSeq" id="WP_135244843.1">
    <property type="nucleotide sequence ID" value="NZ_SIHO01000001.1"/>
</dbReference>
<keyword evidence="4 7" id="KW-0812">Transmembrane</keyword>
<evidence type="ECO:0000313" key="10">
    <source>
        <dbReference type="Proteomes" id="UP000297737"/>
    </source>
</evidence>
<evidence type="ECO:0000313" key="9">
    <source>
        <dbReference type="EMBL" id="TFU06119.1"/>
    </source>
</evidence>
<feature type="transmembrane region" description="Helical" evidence="7">
    <location>
        <begin position="81"/>
        <end position="102"/>
    </location>
</feature>
<evidence type="ECO:0000256" key="6">
    <source>
        <dbReference type="ARBA" id="ARBA00023136"/>
    </source>
</evidence>
<evidence type="ECO:0000256" key="7">
    <source>
        <dbReference type="SAM" id="Phobius"/>
    </source>
</evidence>
<dbReference type="Pfam" id="PF01757">
    <property type="entry name" value="Acyl_transf_3"/>
    <property type="match status" value="1"/>
</dbReference>
<feature type="transmembrane region" description="Helical" evidence="7">
    <location>
        <begin position="211"/>
        <end position="229"/>
    </location>
</feature>
<evidence type="ECO:0000256" key="2">
    <source>
        <dbReference type="ARBA" id="ARBA00007400"/>
    </source>
</evidence>
<protein>
    <recommendedName>
        <fullName evidence="8">Acyltransferase 3 domain-containing protein</fullName>
    </recommendedName>
</protein>
<evidence type="ECO:0000256" key="1">
    <source>
        <dbReference type="ARBA" id="ARBA00004651"/>
    </source>
</evidence>
<keyword evidence="6 7" id="KW-0472">Membrane</keyword>
<feature type="transmembrane region" description="Helical" evidence="7">
    <location>
        <begin position="136"/>
        <end position="155"/>
    </location>
</feature>
<feature type="transmembrane region" description="Helical" evidence="7">
    <location>
        <begin position="160"/>
        <end position="175"/>
    </location>
</feature>
<feature type="transmembrane region" description="Helical" evidence="7">
    <location>
        <begin position="309"/>
        <end position="332"/>
    </location>
</feature>
<proteinExistence type="inferred from homology"/>
<name>A0A4Y9ESD3_9SPHN</name>
<dbReference type="Proteomes" id="UP000297737">
    <property type="component" value="Unassembled WGS sequence"/>
</dbReference>
<comment type="caution">
    <text evidence="9">The sequence shown here is derived from an EMBL/GenBank/DDBJ whole genome shotgun (WGS) entry which is preliminary data.</text>
</comment>
<feature type="transmembrane region" description="Helical" evidence="7">
    <location>
        <begin position="249"/>
        <end position="266"/>
    </location>
</feature>
<dbReference type="GO" id="GO:0005886">
    <property type="term" value="C:plasma membrane"/>
    <property type="evidence" value="ECO:0007669"/>
    <property type="project" value="UniProtKB-SubCell"/>
</dbReference>
<organism evidence="9 10">
    <name type="scientific">Glacieibacterium arshaanense</name>
    <dbReference type="NCBI Taxonomy" id="2511025"/>
    <lineage>
        <taxon>Bacteria</taxon>
        <taxon>Pseudomonadati</taxon>
        <taxon>Pseudomonadota</taxon>
        <taxon>Alphaproteobacteria</taxon>
        <taxon>Sphingomonadales</taxon>
        <taxon>Sphingosinicellaceae</taxon>
        <taxon>Glacieibacterium</taxon>
    </lineage>
</organism>
<dbReference type="EMBL" id="SIHO01000001">
    <property type="protein sequence ID" value="TFU06119.1"/>
    <property type="molecule type" value="Genomic_DNA"/>
</dbReference>
<evidence type="ECO:0000256" key="3">
    <source>
        <dbReference type="ARBA" id="ARBA00022475"/>
    </source>
</evidence>
<comment type="subcellular location">
    <subcellularLocation>
        <location evidence="1">Cell membrane</location>
        <topology evidence="1">Multi-pass membrane protein</topology>
    </subcellularLocation>
</comment>
<dbReference type="PANTHER" id="PTHR40074:SF2">
    <property type="entry name" value="O-ACETYLTRANSFERASE WECH"/>
    <property type="match status" value="1"/>
</dbReference>
<reference evidence="9 10" key="1">
    <citation type="submission" date="2019-02" db="EMBL/GenBank/DDBJ databases">
        <title>Polymorphobacter sp. isolated from the lake at the Tibet of China.</title>
        <authorList>
            <person name="Li A."/>
        </authorList>
    </citation>
    <scope>NUCLEOTIDE SEQUENCE [LARGE SCALE GENOMIC DNA]</scope>
    <source>
        <strain evidence="9 10">DJ1R-1</strain>
    </source>
</reference>
<gene>
    <name evidence="9" type="ORF">EUV02_03645</name>
</gene>
<dbReference type="PANTHER" id="PTHR40074">
    <property type="entry name" value="O-ACETYLTRANSFERASE WECH"/>
    <property type="match status" value="1"/>
</dbReference>
<dbReference type="AlphaFoldDB" id="A0A4Y9ESD3"/>
<feature type="domain" description="Acyltransferase 3" evidence="8">
    <location>
        <begin position="5"/>
        <end position="330"/>
    </location>
</feature>
<sequence>MSRGIAVARVICIFCVMFVHTWPSSHGASLTGVVTPTFQLVFKLMVDVLGRSSVPLLSIVSGYLLASGGTHRWGHLISHRVRTLLVPLFLWNLAMVAVLVAGRSLDPTPWPLPRDAATWVNMLLALQQPSVNAPVAFLRDLFVCIVLSPLLLVLLQRGRVLTLLVLAVLATNVALDLTGVLLIRPMILLFFGCGIALRVHRIDVGHGIIRPWAIVMALVLAAATVWGPAALTTSSATTTIEVATMMVRRFTVAYLFWCAALALADTRLGPRLRAIEPFIFMVFCSHAITFALLSPIGRALVGNIGNPLYPLYFFAQPVLALGIGIVGATVLARTAPTLAAWFNAGRLPPRRLPWQHTPVTSHHKDRHAA</sequence>
<feature type="transmembrane region" description="Helical" evidence="7">
    <location>
        <begin position="278"/>
        <end position="297"/>
    </location>
</feature>
<dbReference type="GO" id="GO:0009246">
    <property type="term" value="P:enterobacterial common antigen biosynthetic process"/>
    <property type="evidence" value="ECO:0007669"/>
    <property type="project" value="TreeGrafter"/>
</dbReference>
<feature type="transmembrane region" description="Helical" evidence="7">
    <location>
        <begin position="51"/>
        <end position="69"/>
    </location>
</feature>
<keyword evidence="10" id="KW-1185">Reference proteome</keyword>
<dbReference type="GO" id="GO:0016413">
    <property type="term" value="F:O-acetyltransferase activity"/>
    <property type="evidence" value="ECO:0007669"/>
    <property type="project" value="TreeGrafter"/>
</dbReference>
<keyword evidence="3" id="KW-1003">Cell membrane</keyword>